<gene>
    <name evidence="1" type="ORF">PR048_014865</name>
</gene>
<dbReference type="EMBL" id="JARBHB010000005">
    <property type="protein sequence ID" value="KAJ8883026.1"/>
    <property type="molecule type" value="Genomic_DNA"/>
</dbReference>
<protein>
    <submittedName>
        <fullName evidence="1">Uncharacterized protein</fullName>
    </submittedName>
</protein>
<name>A0ABQ9HFT5_9NEOP</name>
<dbReference type="Proteomes" id="UP001159363">
    <property type="component" value="Chromosome 4"/>
</dbReference>
<keyword evidence="2" id="KW-1185">Reference proteome</keyword>
<sequence length="479" mass="52190">MTGARQVDQCPSRKPCQMSVTLTFDLDPARRRRSNSCMAVSSSALSRRAAQITGSLRRSSTQAAAAVRVSSSPSITLSLQCRLDLSSIDGSTMLASTYIWLIDTRSLGSQDLDVSFTCLIWTSLIRHTLHVLAPKVNTQHSSSFIPCDRVKQDQWKLNAFRPLTSDQQGTQLASCGVSCRATFYWWKRKLAGNGAQHTDKASLPCNSSPHATGCLPITHDPLESGCTASDNNRQARLRANSNRADINWPLIPCCLGGHGGVMVRPLASHQGEPGSITGGVVSGFPACGNRARRCRWSAGFLWDLPFPPPSSQTCPLHSRDWSCTLSLVYYWLSVLQEVSNKSRSNCRSIRLFTALPHTRTVEHLPSRLVLLRCRQRRGVAAEVAECVVWRKAAPSASHPCQYAESSTTGPLELGFLVICNCIEMNRGVISKSVYSLGTGRMENGTGGIRARKRESSADDAVARVNSFPALSSRGRGRGA</sequence>
<accession>A0ABQ9HFT5</accession>
<proteinExistence type="predicted"/>
<evidence type="ECO:0000313" key="1">
    <source>
        <dbReference type="EMBL" id="KAJ8883026.1"/>
    </source>
</evidence>
<organism evidence="1 2">
    <name type="scientific">Dryococelus australis</name>
    <dbReference type="NCBI Taxonomy" id="614101"/>
    <lineage>
        <taxon>Eukaryota</taxon>
        <taxon>Metazoa</taxon>
        <taxon>Ecdysozoa</taxon>
        <taxon>Arthropoda</taxon>
        <taxon>Hexapoda</taxon>
        <taxon>Insecta</taxon>
        <taxon>Pterygota</taxon>
        <taxon>Neoptera</taxon>
        <taxon>Polyneoptera</taxon>
        <taxon>Phasmatodea</taxon>
        <taxon>Verophasmatodea</taxon>
        <taxon>Anareolatae</taxon>
        <taxon>Phasmatidae</taxon>
        <taxon>Eurycanthinae</taxon>
        <taxon>Dryococelus</taxon>
    </lineage>
</organism>
<comment type="caution">
    <text evidence="1">The sequence shown here is derived from an EMBL/GenBank/DDBJ whole genome shotgun (WGS) entry which is preliminary data.</text>
</comment>
<evidence type="ECO:0000313" key="2">
    <source>
        <dbReference type="Proteomes" id="UP001159363"/>
    </source>
</evidence>
<reference evidence="1 2" key="1">
    <citation type="submission" date="2023-02" db="EMBL/GenBank/DDBJ databases">
        <title>LHISI_Scaffold_Assembly.</title>
        <authorList>
            <person name="Stuart O.P."/>
            <person name="Cleave R."/>
            <person name="Magrath M.J.L."/>
            <person name="Mikheyev A.S."/>
        </authorList>
    </citation>
    <scope>NUCLEOTIDE SEQUENCE [LARGE SCALE GENOMIC DNA]</scope>
    <source>
        <strain evidence="1">Daus_M_001</strain>
        <tissue evidence="1">Leg muscle</tissue>
    </source>
</reference>